<evidence type="ECO:0000256" key="6">
    <source>
        <dbReference type="ARBA" id="ARBA00023136"/>
    </source>
</evidence>
<dbReference type="GO" id="GO:0005886">
    <property type="term" value="C:plasma membrane"/>
    <property type="evidence" value="ECO:0007669"/>
    <property type="project" value="UniProtKB-SubCell"/>
</dbReference>
<keyword evidence="4 7" id="KW-0812">Transmembrane</keyword>
<gene>
    <name evidence="8" type="ORF">JCM9140_744</name>
</gene>
<evidence type="ECO:0000256" key="7">
    <source>
        <dbReference type="SAM" id="Phobius"/>
    </source>
</evidence>
<dbReference type="GO" id="GO:0022857">
    <property type="term" value="F:transmembrane transporter activity"/>
    <property type="evidence" value="ECO:0007669"/>
    <property type="project" value="InterPro"/>
</dbReference>
<dbReference type="InterPro" id="IPR000060">
    <property type="entry name" value="BCCT_transptr"/>
</dbReference>
<keyword evidence="6 7" id="KW-0472">Membrane</keyword>
<feature type="transmembrane region" description="Helical" evidence="7">
    <location>
        <begin position="27"/>
        <end position="48"/>
    </location>
</feature>
<dbReference type="EMBL" id="BAUT01000004">
    <property type="protein sequence ID" value="GAE24792.1"/>
    <property type="molecule type" value="Genomic_DNA"/>
</dbReference>
<evidence type="ECO:0000313" key="8">
    <source>
        <dbReference type="EMBL" id="GAE24792.1"/>
    </source>
</evidence>
<name>W4PYI5_9BACI</name>
<dbReference type="AlphaFoldDB" id="W4PYI5"/>
<dbReference type="STRING" id="1236970.JCM9140_744"/>
<reference evidence="8" key="1">
    <citation type="journal article" date="2014" name="Genome Announc.">
        <title>Draft Genome Sequences of Three Alkaliphilic Bacillus Strains, Bacillus wakoensis JCM 9140T, Bacillus akibai JCM 9157T, and Bacillus hemicellulosilyticus JCM 9152T.</title>
        <authorList>
            <person name="Yuki M."/>
            <person name="Oshima K."/>
            <person name="Suda W."/>
            <person name="Oshida Y."/>
            <person name="Kitamura K."/>
            <person name="Iida T."/>
            <person name="Hattori M."/>
            <person name="Ohkuma M."/>
        </authorList>
    </citation>
    <scope>NUCLEOTIDE SEQUENCE [LARGE SCALE GENOMIC DNA]</scope>
    <source>
        <strain evidence="8">JCM 9140</strain>
    </source>
</reference>
<evidence type="ECO:0000313" key="9">
    <source>
        <dbReference type="Proteomes" id="UP000018890"/>
    </source>
</evidence>
<keyword evidence="9" id="KW-1185">Reference proteome</keyword>
<comment type="caution">
    <text evidence="8">The sequence shown here is derived from an EMBL/GenBank/DDBJ whole genome shotgun (WGS) entry which is preliminary data.</text>
</comment>
<evidence type="ECO:0000256" key="2">
    <source>
        <dbReference type="ARBA" id="ARBA00022448"/>
    </source>
</evidence>
<accession>W4PYI5</accession>
<evidence type="ECO:0000256" key="1">
    <source>
        <dbReference type="ARBA" id="ARBA00004651"/>
    </source>
</evidence>
<keyword evidence="3" id="KW-1003">Cell membrane</keyword>
<protein>
    <submittedName>
        <fullName evidence="8">Glycine betaine transporter</fullName>
    </submittedName>
</protein>
<dbReference type="Pfam" id="PF02028">
    <property type="entry name" value="BCCT"/>
    <property type="match status" value="1"/>
</dbReference>
<keyword evidence="5 7" id="KW-1133">Transmembrane helix</keyword>
<comment type="subcellular location">
    <subcellularLocation>
        <location evidence="1">Cell membrane</location>
        <topology evidence="1">Multi-pass membrane protein</topology>
    </subcellularLocation>
</comment>
<evidence type="ECO:0000256" key="5">
    <source>
        <dbReference type="ARBA" id="ARBA00022989"/>
    </source>
</evidence>
<proteinExistence type="predicted"/>
<organism evidence="8 9">
    <name type="scientific">Halalkalibacter wakoensis JCM 9140</name>
    <dbReference type="NCBI Taxonomy" id="1236970"/>
    <lineage>
        <taxon>Bacteria</taxon>
        <taxon>Bacillati</taxon>
        <taxon>Bacillota</taxon>
        <taxon>Bacilli</taxon>
        <taxon>Bacillales</taxon>
        <taxon>Bacillaceae</taxon>
        <taxon>Halalkalibacter</taxon>
    </lineage>
</organism>
<sequence>MWGALSPRSLDEAAGQGLGWMLDNFGWFYMLSTAFFVLFVIVLALSHWGKYV</sequence>
<dbReference type="Proteomes" id="UP000018890">
    <property type="component" value="Unassembled WGS sequence"/>
</dbReference>
<keyword evidence="2" id="KW-0813">Transport</keyword>
<evidence type="ECO:0000256" key="3">
    <source>
        <dbReference type="ARBA" id="ARBA00022475"/>
    </source>
</evidence>
<evidence type="ECO:0000256" key="4">
    <source>
        <dbReference type="ARBA" id="ARBA00022692"/>
    </source>
</evidence>